<gene>
    <name evidence="3" type="ORF">ACJRO7_003755</name>
</gene>
<dbReference type="InterPro" id="IPR056647">
    <property type="entry name" value="DUF7745"/>
</dbReference>
<feature type="domain" description="DUF7745" evidence="2">
    <location>
        <begin position="21"/>
        <end position="356"/>
    </location>
</feature>
<comment type="caution">
    <text evidence="3">The sequence shown here is derived from an EMBL/GenBank/DDBJ whole genome shotgun (WGS) entry which is preliminary data.</text>
</comment>
<feature type="coiled-coil region" evidence="1">
    <location>
        <begin position="395"/>
        <end position="429"/>
    </location>
</feature>
<reference evidence="3 4" key="1">
    <citation type="submission" date="2024-11" db="EMBL/GenBank/DDBJ databases">
        <title>Chromosome-level genome assembly of Eucalyptus globulus Labill. provides insights into its genome evolution.</title>
        <authorList>
            <person name="Li X."/>
        </authorList>
    </citation>
    <scope>NUCLEOTIDE SEQUENCE [LARGE SCALE GENOMIC DNA]</scope>
    <source>
        <strain evidence="3">CL2024</strain>
        <tissue evidence="3">Fresh tender leaves</tissue>
    </source>
</reference>
<keyword evidence="4" id="KW-1185">Reference proteome</keyword>
<dbReference type="PANTHER" id="PTHR48200">
    <property type="entry name" value="PROTEIN, PUTATIVE-RELATED"/>
    <property type="match status" value="1"/>
</dbReference>
<evidence type="ECO:0000259" key="2">
    <source>
        <dbReference type="Pfam" id="PF24924"/>
    </source>
</evidence>
<keyword evidence="1" id="KW-0175">Coiled coil</keyword>
<evidence type="ECO:0000313" key="3">
    <source>
        <dbReference type="EMBL" id="KAL3718684.1"/>
    </source>
</evidence>
<evidence type="ECO:0000256" key="1">
    <source>
        <dbReference type="SAM" id="Coils"/>
    </source>
</evidence>
<name>A0ABD3IXR0_EUCGL</name>
<proteinExistence type="predicted"/>
<sequence>MGRADIRFVPAPKVELKSWWDRLGSDGQSYVENRLGRLVPLLDIDIQSGVMQALAHFWCPQTSTFIFGKHELTPTLEEYSIAIGKPLELELISPPLGLEPESILSDFLRMDKNQIKRVLKDNCHACPFSFLDQSFVNADTLLKSKIFLLAFFGFIVFPLRKGAINPSVTWVVKQVCAGISFVNTILAETFLSLTRFKENEDKTFRAPIELLQIWFFSHMSRIDIRMKIINLTDSHHPIEVFKNHQDRTPNLSFSKWVKLLKNPSTKIFLWHAKWFQVSKARLSHGDNEPIPLLGITGATSYYPLRVARQYRVVQDLPPPLKLGLFQVRFTAKDDDHKKQLRYIEQAWLACHEQKLSLPEDELEGKEKIYYATARYIRQHKIPTEFLPKVPNVTEKPTRQAELNRHKRKIEELEKQAKKDAKEKRQLRRALASRLFIDQAK</sequence>
<dbReference type="EMBL" id="JBJKBG010000010">
    <property type="protein sequence ID" value="KAL3718684.1"/>
    <property type="molecule type" value="Genomic_DNA"/>
</dbReference>
<protein>
    <recommendedName>
        <fullName evidence="2">DUF7745 domain-containing protein</fullName>
    </recommendedName>
</protein>
<dbReference type="Pfam" id="PF24924">
    <property type="entry name" value="DUF7745"/>
    <property type="match status" value="1"/>
</dbReference>
<dbReference type="Proteomes" id="UP001634007">
    <property type="component" value="Unassembled WGS sequence"/>
</dbReference>
<accession>A0ABD3IXR0</accession>
<evidence type="ECO:0000313" key="4">
    <source>
        <dbReference type="Proteomes" id="UP001634007"/>
    </source>
</evidence>
<dbReference type="PANTHER" id="PTHR48200:SF1">
    <property type="entry name" value="AMINOTRANSFERASE-LIKE PLANT MOBILE DOMAIN-CONTAINING PROTEIN"/>
    <property type="match status" value="1"/>
</dbReference>
<organism evidence="3 4">
    <name type="scientific">Eucalyptus globulus</name>
    <name type="common">Tasmanian blue gum</name>
    <dbReference type="NCBI Taxonomy" id="34317"/>
    <lineage>
        <taxon>Eukaryota</taxon>
        <taxon>Viridiplantae</taxon>
        <taxon>Streptophyta</taxon>
        <taxon>Embryophyta</taxon>
        <taxon>Tracheophyta</taxon>
        <taxon>Spermatophyta</taxon>
        <taxon>Magnoliopsida</taxon>
        <taxon>eudicotyledons</taxon>
        <taxon>Gunneridae</taxon>
        <taxon>Pentapetalae</taxon>
        <taxon>rosids</taxon>
        <taxon>malvids</taxon>
        <taxon>Myrtales</taxon>
        <taxon>Myrtaceae</taxon>
        <taxon>Myrtoideae</taxon>
        <taxon>Eucalypteae</taxon>
        <taxon>Eucalyptus</taxon>
    </lineage>
</organism>
<dbReference type="AlphaFoldDB" id="A0ABD3IXR0"/>